<dbReference type="SUPFAM" id="SSF103647">
    <property type="entry name" value="TSP type-3 repeat"/>
    <property type="match status" value="1"/>
</dbReference>
<dbReference type="GO" id="GO:0019433">
    <property type="term" value="P:triglyceride catabolic process"/>
    <property type="evidence" value="ECO:0007669"/>
    <property type="project" value="TreeGrafter"/>
</dbReference>
<comment type="caution">
    <text evidence="4">The sequence shown here is derived from an EMBL/GenBank/DDBJ whole genome shotgun (WGS) entry which is preliminary data.</text>
</comment>
<dbReference type="OrthoDB" id="3697078at2"/>
<dbReference type="EMBL" id="MSIE01000002">
    <property type="protein sequence ID" value="OLF19295.1"/>
    <property type="molecule type" value="Genomic_DNA"/>
</dbReference>
<protein>
    <recommendedName>
        <fullName evidence="6">SGNH hydrolase-type esterase domain-containing protein</fullName>
    </recommendedName>
</protein>
<feature type="compositionally biased region" description="Pro residues" evidence="2">
    <location>
        <begin position="641"/>
        <end position="658"/>
    </location>
</feature>
<dbReference type="Gene3D" id="3.40.50.1110">
    <property type="entry name" value="SGNH hydrolase"/>
    <property type="match status" value="1"/>
</dbReference>
<feature type="signal peptide" evidence="3">
    <location>
        <begin position="1"/>
        <end position="33"/>
    </location>
</feature>
<name>A0A1Q8CY84_9PSEU</name>
<dbReference type="Pfam" id="PF00657">
    <property type="entry name" value="Lipase_GDSL"/>
    <property type="match status" value="1"/>
</dbReference>
<reference evidence="4 5" key="1">
    <citation type="submission" date="2016-12" db="EMBL/GenBank/DDBJ databases">
        <title>The draft genome sequence of Actinophytocola sp. 11-183.</title>
        <authorList>
            <person name="Wang W."/>
            <person name="Yuan L."/>
        </authorList>
    </citation>
    <scope>NUCLEOTIDE SEQUENCE [LARGE SCALE GENOMIC DNA]</scope>
    <source>
        <strain evidence="4 5">11-183</strain>
    </source>
</reference>
<feature type="chain" id="PRO_5012321960" description="SGNH hydrolase-type esterase domain-containing protein" evidence="3">
    <location>
        <begin position="34"/>
        <end position="713"/>
    </location>
</feature>
<feature type="compositionally biased region" description="Pro residues" evidence="2">
    <location>
        <begin position="683"/>
        <end position="701"/>
    </location>
</feature>
<dbReference type="PANTHER" id="PTHR37981:SF1">
    <property type="entry name" value="SGNH HYDROLASE-TYPE ESTERASE DOMAIN-CONTAINING PROTEIN"/>
    <property type="match status" value="1"/>
</dbReference>
<evidence type="ECO:0000313" key="5">
    <source>
        <dbReference type="Proteomes" id="UP000185596"/>
    </source>
</evidence>
<dbReference type="GO" id="GO:0005509">
    <property type="term" value="F:calcium ion binding"/>
    <property type="evidence" value="ECO:0007669"/>
    <property type="project" value="InterPro"/>
</dbReference>
<dbReference type="GO" id="GO:0004806">
    <property type="term" value="F:triacylglycerol lipase activity"/>
    <property type="evidence" value="ECO:0007669"/>
    <property type="project" value="TreeGrafter"/>
</dbReference>
<keyword evidence="3" id="KW-0732">Signal</keyword>
<evidence type="ECO:0008006" key="6">
    <source>
        <dbReference type="Google" id="ProtNLM"/>
    </source>
</evidence>
<evidence type="ECO:0000256" key="1">
    <source>
        <dbReference type="PIRSR" id="PIRSR637460-1"/>
    </source>
</evidence>
<feature type="compositionally biased region" description="Basic and acidic residues" evidence="2">
    <location>
        <begin position="392"/>
        <end position="401"/>
    </location>
</feature>
<dbReference type="SUPFAM" id="SSF52266">
    <property type="entry name" value="SGNH hydrolase"/>
    <property type="match status" value="1"/>
</dbReference>
<proteinExistence type="predicted"/>
<dbReference type="InterPro" id="IPR036514">
    <property type="entry name" value="SGNH_hydro_sf"/>
</dbReference>
<accession>A0A1Q8CY84</accession>
<feature type="active site" description="Nucleophile" evidence="1">
    <location>
        <position position="58"/>
    </location>
</feature>
<dbReference type="InterPro" id="IPR001087">
    <property type="entry name" value="GDSL"/>
</dbReference>
<evidence type="ECO:0000256" key="3">
    <source>
        <dbReference type="SAM" id="SignalP"/>
    </source>
</evidence>
<feature type="compositionally biased region" description="Pro residues" evidence="2">
    <location>
        <begin position="499"/>
        <end position="555"/>
    </location>
</feature>
<dbReference type="Proteomes" id="UP000185596">
    <property type="component" value="Unassembled WGS sequence"/>
</dbReference>
<evidence type="ECO:0000313" key="4">
    <source>
        <dbReference type="EMBL" id="OLF19295.1"/>
    </source>
</evidence>
<feature type="active site" evidence="1">
    <location>
        <position position="344"/>
    </location>
</feature>
<feature type="compositionally biased region" description="Pro residues" evidence="2">
    <location>
        <begin position="594"/>
        <end position="610"/>
    </location>
</feature>
<dbReference type="RefSeq" id="WP_075123899.1">
    <property type="nucleotide sequence ID" value="NZ_MSIE01000002.1"/>
</dbReference>
<feature type="compositionally biased region" description="Low complexity" evidence="2">
    <location>
        <begin position="461"/>
        <end position="479"/>
    </location>
</feature>
<dbReference type="PANTHER" id="PTHR37981">
    <property type="entry name" value="LIPASE 2"/>
    <property type="match status" value="1"/>
</dbReference>
<organism evidence="4 5">
    <name type="scientific">Actinophytocola xanthii</name>
    <dbReference type="NCBI Taxonomy" id="1912961"/>
    <lineage>
        <taxon>Bacteria</taxon>
        <taxon>Bacillati</taxon>
        <taxon>Actinomycetota</taxon>
        <taxon>Actinomycetes</taxon>
        <taxon>Pseudonocardiales</taxon>
        <taxon>Pseudonocardiaceae</taxon>
    </lineage>
</organism>
<dbReference type="InterPro" id="IPR037460">
    <property type="entry name" value="SEST-like"/>
</dbReference>
<feature type="compositionally biased region" description="Low complexity" evidence="2">
    <location>
        <begin position="702"/>
        <end position="713"/>
    </location>
</feature>
<dbReference type="AlphaFoldDB" id="A0A1Q8CY84"/>
<feature type="region of interest" description="Disordered" evidence="2">
    <location>
        <begin position="365"/>
        <end position="713"/>
    </location>
</feature>
<dbReference type="InterPro" id="IPR028974">
    <property type="entry name" value="TSP_type-3_rpt"/>
</dbReference>
<gene>
    <name evidence="4" type="ORF">BU204_02815</name>
</gene>
<sequence length="713" mass="74170">MRARDRGRAFGRIVALGAALAVLCAAAPEAATAAPGAQRQPGQQQQKRVLKLVVVGDSFSSGEGIRGTYIEARDPRHQSRESAAIQAAARLQAANPGLQVEVTIVASSGATTSDVFETQRKDPAATIPGGTPQNPLDQSTWHHDNDLAVNYAQLDQIPADADAIIIGLGGNDSLFGPLVKSMVTSFVAAQRGEARALQGAADQILDNTKPDEFYRQQADDYPDGYAPTLIARLLQVTQAIQNKAKNAALFLQNYPVGVDPNKPSWSDMLGEDLGETDLRRMQNFAGLVNSAIERAVQICQCAKLADVSKALEGRELNSDNPAINSVWFGTRGDAGQMKMSEPFHPNREGAALMSDDIGTTLARDLGLTVPERQKDAPTDTSGVMVRNTAAPDTDRDGRADYADGDWDGDGYANFADQDPNVANPPPPVRKPRTDTAPPRARGSRGDSGPNTRDGADRGADRGALGPSGPAPGPRDTGTDPAPPPRRPGDGNGAAGGDGTPPPSPAPQQPNPQPPTSHPPRPQPPRPQPPTPRPPTPQPPNPQPPNPQPPTPPNPPNSGGGPAPQPPTPPRQDGNAGGGTTQPKPASARKLSSPVIPPSTPMRTPSPPNLPKTPSTPRFDPNFHPQGVRQPNIGGGVLGVKPPTPPGPTLPSPRTPISPYPLGGGKRTDPPLSGSKVPDDGSPLSPPPTQPSPPPTTTPPQQSPGSGSGSTPVS</sequence>
<feature type="compositionally biased region" description="Gly residues" evidence="2">
    <location>
        <begin position="489"/>
        <end position="498"/>
    </location>
</feature>
<dbReference type="STRING" id="1912961.BU204_02815"/>
<keyword evidence="5" id="KW-1185">Reference proteome</keyword>
<dbReference type="PRINTS" id="PR01217">
    <property type="entry name" value="PRICHEXTENSN"/>
</dbReference>
<evidence type="ECO:0000256" key="2">
    <source>
        <dbReference type="SAM" id="MobiDB-lite"/>
    </source>
</evidence>